<protein>
    <recommendedName>
        <fullName evidence="4 13">Error-prone DNA polymerase</fullName>
        <ecNumber evidence="3 13">2.7.7.7</ecNumber>
    </recommendedName>
</protein>
<dbReference type="Gene3D" id="3.20.20.140">
    <property type="entry name" value="Metal-dependent hydrolases"/>
    <property type="match status" value="1"/>
</dbReference>
<evidence type="ECO:0000256" key="12">
    <source>
        <dbReference type="ARBA" id="ARBA00049244"/>
    </source>
</evidence>
<evidence type="ECO:0000259" key="16">
    <source>
        <dbReference type="Pfam" id="PF02811"/>
    </source>
</evidence>
<organism evidence="20 21">
    <name type="scientific">Agaricicola taiwanensis</name>
    <dbReference type="NCBI Taxonomy" id="591372"/>
    <lineage>
        <taxon>Bacteria</taxon>
        <taxon>Pseudomonadati</taxon>
        <taxon>Pseudomonadota</taxon>
        <taxon>Alphaproteobacteria</taxon>
        <taxon>Rhodobacterales</taxon>
        <taxon>Paracoccaceae</taxon>
        <taxon>Agaricicola</taxon>
    </lineage>
</organism>
<dbReference type="InterPro" id="IPR004013">
    <property type="entry name" value="PHP_dom"/>
</dbReference>
<comment type="caution">
    <text evidence="20">The sequence shown here is derived from an EMBL/GenBank/DDBJ whole genome shotgun (WGS) entry which is preliminary data.</text>
</comment>
<dbReference type="InterPro" id="IPR012340">
    <property type="entry name" value="NA-bd_OB-fold"/>
</dbReference>
<dbReference type="Pfam" id="PF01336">
    <property type="entry name" value="tRNA_anti-codon"/>
    <property type="match status" value="1"/>
</dbReference>
<evidence type="ECO:0000256" key="10">
    <source>
        <dbReference type="ARBA" id="ARBA00022932"/>
    </source>
</evidence>
<keyword evidence="10 13" id="KW-0239">DNA-directed DNA polymerase</keyword>
<dbReference type="Gene3D" id="1.10.150.870">
    <property type="match status" value="1"/>
</dbReference>
<keyword evidence="5 13" id="KW-0963">Cytoplasm</keyword>
<dbReference type="GO" id="GO:0006260">
    <property type="term" value="P:DNA replication"/>
    <property type="evidence" value="ECO:0007669"/>
    <property type="project" value="UniProtKB-KW"/>
</dbReference>
<dbReference type="Pfam" id="PF17657">
    <property type="entry name" value="DNA_pol3_finger"/>
    <property type="match status" value="1"/>
</dbReference>
<keyword evidence="11 13" id="KW-0234">DNA repair</keyword>
<evidence type="ECO:0000256" key="7">
    <source>
        <dbReference type="ARBA" id="ARBA00022695"/>
    </source>
</evidence>
<dbReference type="InterPro" id="IPR004365">
    <property type="entry name" value="NA-bd_OB_tRNA"/>
</dbReference>
<dbReference type="InterPro" id="IPR023073">
    <property type="entry name" value="DnaE2"/>
</dbReference>
<feature type="domain" description="Bacterial DNA polymerase III alpha subunit NTPase" evidence="17">
    <location>
        <begin position="284"/>
        <end position="539"/>
    </location>
</feature>
<dbReference type="GO" id="GO:0003676">
    <property type="term" value="F:nucleic acid binding"/>
    <property type="evidence" value="ECO:0007669"/>
    <property type="project" value="InterPro"/>
</dbReference>
<evidence type="ECO:0000256" key="8">
    <source>
        <dbReference type="ARBA" id="ARBA00022705"/>
    </source>
</evidence>
<dbReference type="NCBIfam" id="NF004225">
    <property type="entry name" value="PRK05672.1"/>
    <property type="match status" value="1"/>
</dbReference>
<keyword evidence="8 13" id="KW-0235">DNA replication</keyword>
<keyword evidence="6 13" id="KW-0808">Transferase</keyword>
<dbReference type="RefSeq" id="WP_188409450.1">
    <property type="nucleotide sequence ID" value="NZ_BMCP01000002.1"/>
</dbReference>
<keyword evidence="9 13" id="KW-0227">DNA damage</keyword>
<dbReference type="CDD" id="cd04485">
    <property type="entry name" value="DnaE_OBF"/>
    <property type="match status" value="1"/>
</dbReference>
<dbReference type="NCBIfam" id="TIGR00594">
    <property type="entry name" value="polc"/>
    <property type="match status" value="1"/>
</dbReference>
<comment type="catalytic activity">
    <reaction evidence="12 13">
        <text>DNA(n) + a 2'-deoxyribonucleoside 5'-triphosphate = DNA(n+1) + diphosphate</text>
        <dbReference type="Rhea" id="RHEA:22508"/>
        <dbReference type="Rhea" id="RHEA-COMP:17339"/>
        <dbReference type="Rhea" id="RHEA-COMP:17340"/>
        <dbReference type="ChEBI" id="CHEBI:33019"/>
        <dbReference type="ChEBI" id="CHEBI:61560"/>
        <dbReference type="ChEBI" id="CHEBI:173112"/>
        <dbReference type="EC" id="2.7.7.7"/>
    </reaction>
</comment>
<dbReference type="EC" id="2.7.7.7" evidence="3 13"/>
<feature type="compositionally biased region" description="Basic residues" evidence="14">
    <location>
        <begin position="1064"/>
        <end position="1074"/>
    </location>
</feature>
<evidence type="ECO:0000256" key="2">
    <source>
        <dbReference type="ARBA" id="ARBA00007391"/>
    </source>
</evidence>
<feature type="domain" description="DNA polymerase III alpha subunit finger" evidence="19">
    <location>
        <begin position="542"/>
        <end position="715"/>
    </location>
</feature>
<reference evidence="20" key="1">
    <citation type="journal article" date="2014" name="Int. J. Syst. Evol. Microbiol.">
        <title>Complete genome sequence of Corynebacterium casei LMG S-19264T (=DSM 44701T), isolated from a smear-ripened cheese.</title>
        <authorList>
            <consortium name="US DOE Joint Genome Institute (JGI-PGF)"/>
            <person name="Walter F."/>
            <person name="Albersmeier A."/>
            <person name="Kalinowski J."/>
            <person name="Ruckert C."/>
        </authorList>
    </citation>
    <scope>NUCLEOTIDE SEQUENCE</scope>
    <source>
        <strain evidence="20">CCM 7684</strain>
    </source>
</reference>
<evidence type="ECO:0000259" key="17">
    <source>
        <dbReference type="Pfam" id="PF07733"/>
    </source>
</evidence>
<sequence>MSYAEIAAATNFSFLRGASHASDLVARAVELGHTGIGIADRNTVAGVVRAYSALRHAQEACLEENGTTYPFKLMVGSRLVFQDGTPDVVVYPENRAGWGRLCRILTEGNRDAKKGECHLTLDNLITDPRDLLLVLMPGSDAAQTEKALDLLAESAGSNLWLGATMHRTGADRRRLAGLSRLSRRTGIPLIATNDVLYHAPERRELQDIITCIREGLKIESAGRILEANAERHLKAPSEMARLFRDQPDAILETQHLLARMDFSLDQLRYEYPSEPVPPGKTAQQHLADLAWRSAEFRYPNGIPEKIDRLLREELALIEKLNYAHYFLTIHDIVRYARDQRILCQGRGSAANSVVCFVLGITNVDPEEIDVLFARFISQERKEPPDIDVDFEHERREEVIQWIYERYGRHRAGIAATVISYRPRSAIREVGKVLGLTEDVTSALASTVWGSWGSDLPSEQVKHAGFDPSNLEIARAVHFSEQLMGFPRHLSQHVGGFILTQGRLDEVVPIGNAAMEDRTFIEWDRDDIDELGLMKVDVLALGMLTCIRKAMDLLHKHCGLDHDLASIERKDKAVYDMLCKGDSIGVFQVESRAQINMLPRLKPREFYDLVIQVAIVRPGPIQGDMVHPYLSRRNHHEKVTFPSPSPEFGKKDELHAVLGKTMGVPLFQEQAMKLAMVAAKFTPEEANGLRKAMATFRHAGGIDKFESMMIDRMTARGYDPDFAKRCYAQIQGFGSYGFPESHAASFAHLVYISSWIKCHYPAVFACALLNSQPMGFYAPAQIVRDAREHGVEVRPIDVNMSQWDSTIEHGEGNRLALRIGLRQIDGFRDKWAEALVEKRGAGYSDMETLARRAALPRAALEKLADADACRSMGLDRRNALWAVRRLPDDTPLPLFAAADAGELAAEPEVSLPEMSLSQHVVTDYQTTRLSLKAHPMTFLRQRYRAEGILSCAETSAQADGRWVKTAGVVLVRQRPGNGNVVFMTIEDETGITNAVVWSSLFEQFRRQVMGSRLIEIRGRAQRSPEGVVHLISQRLIDRSPDLELLSADNKPHFQLTRADEILHPQHPRTSSHPRNVRIIPKSRDFH</sequence>
<evidence type="ECO:0000256" key="9">
    <source>
        <dbReference type="ARBA" id="ARBA00022763"/>
    </source>
</evidence>
<evidence type="ECO:0000256" key="4">
    <source>
        <dbReference type="ARBA" id="ARBA00017273"/>
    </source>
</evidence>
<dbReference type="Pfam" id="PF07733">
    <property type="entry name" value="DNA_pol3_alpha"/>
    <property type="match status" value="1"/>
</dbReference>
<dbReference type="GO" id="GO:0006281">
    <property type="term" value="P:DNA repair"/>
    <property type="evidence" value="ECO:0007669"/>
    <property type="project" value="UniProtKB-UniRule"/>
</dbReference>
<dbReference type="Pfam" id="PF02811">
    <property type="entry name" value="PHP"/>
    <property type="match status" value="1"/>
</dbReference>
<dbReference type="GO" id="GO:0005737">
    <property type="term" value="C:cytoplasm"/>
    <property type="evidence" value="ECO:0007669"/>
    <property type="project" value="UniProtKB-SubCell"/>
</dbReference>
<evidence type="ECO:0000256" key="5">
    <source>
        <dbReference type="ARBA" id="ARBA00022490"/>
    </source>
</evidence>
<evidence type="ECO:0000256" key="1">
    <source>
        <dbReference type="ARBA" id="ARBA00004496"/>
    </source>
</evidence>
<evidence type="ECO:0000259" key="18">
    <source>
        <dbReference type="Pfam" id="PF14579"/>
    </source>
</evidence>
<dbReference type="Proteomes" id="UP000602745">
    <property type="component" value="Unassembled WGS sequence"/>
</dbReference>
<comment type="similarity">
    <text evidence="2 13">Belongs to the DNA polymerase type-C family. DnaE2 subfamily.</text>
</comment>
<dbReference type="PANTHER" id="PTHR32294:SF4">
    <property type="entry name" value="ERROR-PRONE DNA POLYMERASE"/>
    <property type="match status" value="1"/>
</dbReference>
<evidence type="ECO:0000256" key="6">
    <source>
        <dbReference type="ARBA" id="ARBA00022679"/>
    </source>
</evidence>
<evidence type="ECO:0000259" key="15">
    <source>
        <dbReference type="Pfam" id="PF01336"/>
    </source>
</evidence>
<evidence type="ECO:0000256" key="3">
    <source>
        <dbReference type="ARBA" id="ARBA00012417"/>
    </source>
</evidence>
<dbReference type="CDD" id="cd07434">
    <property type="entry name" value="PHP_PolIIIA_DnaE2"/>
    <property type="match status" value="1"/>
</dbReference>
<dbReference type="AlphaFoldDB" id="A0A8J2YDY4"/>
<dbReference type="HAMAP" id="MF_01902">
    <property type="entry name" value="DNApol_error_prone"/>
    <property type="match status" value="1"/>
</dbReference>
<dbReference type="InterPro" id="IPR004805">
    <property type="entry name" value="DnaE2/DnaE/PolC"/>
</dbReference>
<feature type="domain" description="OB" evidence="15">
    <location>
        <begin position="962"/>
        <end position="1030"/>
    </location>
</feature>
<feature type="region of interest" description="Disordered" evidence="14">
    <location>
        <begin position="1063"/>
        <end position="1085"/>
    </location>
</feature>
<proteinExistence type="inferred from homology"/>
<evidence type="ECO:0000259" key="19">
    <source>
        <dbReference type="Pfam" id="PF17657"/>
    </source>
</evidence>
<comment type="function">
    <text evidence="13">DNA polymerase involved in damage-induced mutagenesis and translesion synthesis (TLS). It is not the major replicative DNA polymerase.</text>
</comment>
<dbReference type="GO" id="GO:0008408">
    <property type="term" value="F:3'-5' exonuclease activity"/>
    <property type="evidence" value="ECO:0007669"/>
    <property type="project" value="InterPro"/>
</dbReference>
<dbReference type="InterPro" id="IPR040982">
    <property type="entry name" value="DNA_pol3_finger"/>
</dbReference>
<gene>
    <name evidence="13 20" type="primary">dnaE2</name>
    <name evidence="20" type="ORF">GCM10007276_18460</name>
</gene>
<evidence type="ECO:0000313" key="21">
    <source>
        <dbReference type="Proteomes" id="UP000602745"/>
    </source>
</evidence>
<dbReference type="Pfam" id="PF14579">
    <property type="entry name" value="HHH_6"/>
    <property type="match status" value="1"/>
</dbReference>
<dbReference type="InterPro" id="IPR029460">
    <property type="entry name" value="DNAPol_HHH"/>
</dbReference>
<dbReference type="PANTHER" id="PTHR32294">
    <property type="entry name" value="DNA POLYMERASE III SUBUNIT ALPHA"/>
    <property type="match status" value="1"/>
</dbReference>
<feature type="domain" description="DNA polymerase helix-hairpin-helix motif" evidence="18">
    <location>
        <begin position="789"/>
        <end position="877"/>
    </location>
</feature>
<dbReference type="InterPro" id="IPR011708">
    <property type="entry name" value="DNA_pol3_alpha_NTPase_dom"/>
</dbReference>
<evidence type="ECO:0000313" key="20">
    <source>
        <dbReference type="EMBL" id="GGE41374.1"/>
    </source>
</evidence>
<dbReference type="GO" id="GO:0003887">
    <property type="term" value="F:DNA-directed DNA polymerase activity"/>
    <property type="evidence" value="ECO:0007669"/>
    <property type="project" value="UniProtKB-UniRule"/>
</dbReference>
<evidence type="ECO:0000256" key="14">
    <source>
        <dbReference type="SAM" id="MobiDB-lite"/>
    </source>
</evidence>
<reference evidence="20" key="2">
    <citation type="submission" date="2020-09" db="EMBL/GenBank/DDBJ databases">
        <authorList>
            <person name="Sun Q."/>
            <person name="Sedlacek I."/>
        </authorList>
    </citation>
    <scope>NUCLEOTIDE SEQUENCE</scope>
    <source>
        <strain evidence="20">CCM 7684</strain>
    </source>
</reference>
<keyword evidence="7 13" id="KW-0548">Nucleotidyltransferase</keyword>
<dbReference type="EMBL" id="BMCP01000002">
    <property type="protein sequence ID" value="GGE41374.1"/>
    <property type="molecule type" value="Genomic_DNA"/>
</dbReference>
<accession>A0A8J2YDY4</accession>
<evidence type="ECO:0000256" key="13">
    <source>
        <dbReference type="HAMAP-Rule" id="MF_01902"/>
    </source>
</evidence>
<dbReference type="Gene3D" id="2.40.50.140">
    <property type="entry name" value="Nucleic acid-binding proteins"/>
    <property type="match status" value="1"/>
</dbReference>
<keyword evidence="21" id="KW-1185">Reference proteome</keyword>
<name>A0A8J2YDY4_9RHOB</name>
<evidence type="ECO:0000256" key="11">
    <source>
        <dbReference type="ARBA" id="ARBA00023204"/>
    </source>
</evidence>
<feature type="domain" description="PHP" evidence="16">
    <location>
        <begin position="10"/>
        <end position="112"/>
    </location>
</feature>
<comment type="subcellular location">
    <subcellularLocation>
        <location evidence="1 13">Cytoplasm</location>
    </subcellularLocation>
</comment>